<protein>
    <submittedName>
        <fullName evidence="7">Putative rhizopine catabolism regulatory protein mo cR</fullName>
    </submittedName>
</protein>
<sequence length="458" mass="51078">MKQKLAPLTVASHPAQPRYQQIARQLKQAINNGELAAGSRLPSSRTLALELGVARATVENAYGDLVAQGWLERRGQAGTFVSPSVKHDPGSQSFSAAHPQGGPRPFQMGLPALDLFPRAIWARLMGRRLRQQTRFDLMLPEPSGEASLKQAIVDYLRFSRSIDCQPEQIFITSGFQAGIALVLATLARPGDGIWLEDPGYRFVRPDFAKARMAIRAIPVDDEGMRVDYGVSHFPDARFALLTPAHQSPSGVALSLSRRHALLEWASREQSWIVEDDYDSEFRYHGKPLPPLKSLDSPQRVIYAGTFSKSMFPALRVAWLVVPSHAVEDFQRQASRLPCTAPILIQQAIADFLREGHFWRHLKKMRQRYAERRLWLEQALSEQGFVVVPQAGGIQMVIGVEGDDKPVADKARSAGLAVQALSHWRIEHPGPGGLLLSFTNITSYEMAQRYARQLRLAIK</sequence>
<accession>A0A0A2W5D9</accession>
<dbReference type="InterPro" id="IPR015421">
    <property type="entry name" value="PyrdxlP-dep_Trfase_major"/>
</dbReference>
<dbReference type="GO" id="GO:0003700">
    <property type="term" value="F:DNA-binding transcription factor activity"/>
    <property type="evidence" value="ECO:0007669"/>
    <property type="project" value="InterPro"/>
</dbReference>
<dbReference type="InterPro" id="IPR036390">
    <property type="entry name" value="WH_DNA-bd_sf"/>
</dbReference>
<dbReference type="Gene3D" id="3.40.640.10">
    <property type="entry name" value="Type I PLP-dependent aspartate aminotransferase-like (Major domain)"/>
    <property type="match status" value="1"/>
</dbReference>
<evidence type="ECO:0000256" key="4">
    <source>
        <dbReference type="ARBA" id="ARBA00023125"/>
    </source>
</evidence>
<name>A0A0A2W5D9_BEABA</name>
<dbReference type="PANTHER" id="PTHR46577">
    <property type="entry name" value="HTH-TYPE TRANSCRIPTIONAL REGULATORY PROTEIN GABR"/>
    <property type="match status" value="1"/>
</dbReference>
<evidence type="ECO:0000256" key="2">
    <source>
        <dbReference type="ARBA" id="ARBA00022898"/>
    </source>
</evidence>
<evidence type="ECO:0000256" key="5">
    <source>
        <dbReference type="ARBA" id="ARBA00023163"/>
    </source>
</evidence>
<dbReference type="GO" id="GO:0003677">
    <property type="term" value="F:DNA binding"/>
    <property type="evidence" value="ECO:0007669"/>
    <property type="project" value="UniProtKB-KW"/>
</dbReference>
<proteinExistence type="inferred from homology"/>
<dbReference type="SUPFAM" id="SSF46785">
    <property type="entry name" value="Winged helix' DNA-binding domain"/>
    <property type="match status" value="1"/>
</dbReference>
<evidence type="ECO:0000256" key="1">
    <source>
        <dbReference type="ARBA" id="ARBA00005384"/>
    </source>
</evidence>
<evidence type="ECO:0000313" key="8">
    <source>
        <dbReference type="Proteomes" id="UP000030106"/>
    </source>
</evidence>
<dbReference type="PROSITE" id="PS50949">
    <property type="entry name" value="HTH_GNTR"/>
    <property type="match status" value="1"/>
</dbReference>
<comment type="similarity">
    <text evidence="1">In the C-terminal section; belongs to the class-I pyridoxal-phosphate-dependent aminotransferase family.</text>
</comment>
<keyword evidence="3" id="KW-0805">Transcription regulation</keyword>
<evidence type="ECO:0000256" key="3">
    <source>
        <dbReference type="ARBA" id="ARBA00023015"/>
    </source>
</evidence>
<dbReference type="HOGENOM" id="CLU_017584_0_1_1"/>
<keyword evidence="2" id="KW-0663">Pyridoxal phosphate</keyword>
<dbReference type="Pfam" id="PF00392">
    <property type="entry name" value="GntR"/>
    <property type="match status" value="1"/>
</dbReference>
<dbReference type="Pfam" id="PF00155">
    <property type="entry name" value="Aminotran_1_2"/>
    <property type="match status" value="1"/>
</dbReference>
<evidence type="ECO:0000259" key="6">
    <source>
        <dbReference type="PROSITE" id="PS50949"/>
    </source>
</evidence>
<organism evidence="7 8">
    <name type="scientific">Beauveria bassiana D1-5</name>
    <dbReference type="NCBI Taxonomy" id="1245745"/>
    <lineage>
        <taxon>Eukaryota</taxon>
        <taxon>Fungi</taxon>
        <taxon>Dikarya</taxon>
        <taxon>Ascomycota</taxon>
        <taxon>Pezizomycotina</taxon>
        <taxon>Sordariomycetes</taxon>
        <taxon>Hypocreomycetidae</taxon>
        <taxon>Hypocreales</taxon>
        <taxon>Cordycipitaceae</taxon>
        <taxon>Beauveria</taxon>
    </lineage>
</organism>
<dbReference type="PANTHER" id="PTHR46577:SF1">
    <property type="entry name" value="HTH-TYPE TRANSCRIPTIONAL REGULATORY PROTEIN GABR"/>
    <property type="match status" value="1"/>
</dbReference>
<keyword evidence="4" id="KW-0238">DNA-binding</keyword>
<keyword evidence="5" id="KW-0804">Transcription</keyword>
<evidence type="ECO:0000313" key="7">
    <source>
        <dbReference type="EMBL" id="KGQ13635.1"/>
    </source>
</evidence>
<dbReference type="SMART" id="SM00345">
    <property type="entry name" value="HTH_GNTR"/>
    <property type="match status" value="1"/>
</dbReference>
<dbReference type="CDD" id="cd07377">
    <property type="entry name" value="WHTH_GntR"/>
    <property type="match status" value="1"/>
</dbReference>
<comment type="caution">
    <text evidence="7">The sequence shown here is derived from an EMBL/GenBank/DDBJ whole genome shotgun (WGS) entry which is preliminary data.</text>
</comment>
<feature type="domain" description="HTH gntR-type" evidence="6">
    <location>
        <begin position="16"/>
        <end position="84"/>
    </location>
</feature>
<dbReference type="Gene3D" id="1.10.10.10">
    <property type="entry name" value="Winged helix-like DNA-binding domain superfamily/Winged helix DNA-binding domain"/>
    <property type="match status" value="1"/>
</dbReference>
<dbReference type="GO" id="GO:0030170">
    <property type="term" value="F:pyridoxal phosphate binding"/>
    <property type="evidence" value="ECO:0007669"/>
    <property type="project" value="InterPro"/>
</dbReference>
<dbReference type="PRINTS" id="PR00035">
    <property type="entry name" value="HTHGNTR"/>
</dbReference>
<dbReference type="InterPro" id="IPR000524">
    <property type="entry name" value="Tscrpt_reg_HTH_GntR"/>
</dbReference>
<dbReference type="STRING" id="1245745.A0A0A2W5D9"/>
<dbReference type="Proteomes" id="UP000030106">
    <property type="component" value="Unassembled WGS sequence"/>
</dbReference>
<dbReference type="InterPro" id="IPR004839">
    <property type="entry name" value="Aminotransferase_I/II_large"/>
</dbReference>
<dbReference type="InterPro" id="IPR015424">
    <property type="entry name" value="PyrdxlP-dep_Trfase"/>
</dbReference>
<dbReference type="InterPro" id="IPR036388">
    <property type="entry name" value="WH-like_DNA-bd_sf"/>
</dbReference>
<gene>
    <name evidence="7" type="ORF">BBAD15_g480</name>
</gene>
<dbReference type="EMBL" id="ANFO01000032">
    <property type="protein sequence ID" value="KGQ13635.1"/>
    <property type="molecule type" value="Genomic_DNA"/>
</dbReference>
<dbReference type="CDD" id="cd00609">
    <property type="entry name" value="AAT_like"/>
    <property type="match status" value="1"/>
</dbReference>
<dbReference type="SUPFAM" id="SSF53383">
    <property type="entry name" value="PLP-dependent transferases"/>
    <property type="match status" value="1"/>
</dbReference>
<dbReference type="AlphaFoldDB" id="A0A0A2W5D9"/>
<dbReference type="InterPro" id="IPR051446">
    <property type="entry name" value="HTH_trans_reg/aminotransferase"/>
</dbReference>
<reference evidence="7 8" key="1">
    <citation type="submission" date="2012-10" db="EMBL/GenBank/DDBJ databases">
        <title>Genome sequencing and analysis of entomopathogenic fungi Beauveria bassiana D1-5.</title>
        <authorList>
            <person name="Li Q."/>
            <person name="Wang L."/>
            <person name="Zhang Z."/>
            <person name="Wang Q."/>
            <person name="Ren J."/>
            <person name="Wang M."/>
            <person name="Xu W."/>
            <person name="Wang J."/>
            <person name="Lu Y."/>
            <person name="Du Q."/>
            <person name="Sun Z."/>
        </authorList>
    </citation>
    <scope>NUCLEOTIDE SEQUENCE [LARGE SCALE GENOMIC DNA]</scope>
    <source>
        <strain evidence="7 8">D1-5</strain>
    </source>
</reference>